<evidence type="ECO:0000256" key="4">
    <source>
        <dbReference type="ARBA" id="ARBA00023136"/>
    </source>
</evidence>
<dbReference type="GO" id="GO:0004930">
    <property type="term" value="F:G protein-coupled receptor activity"/>
    <property type="evidence" value="ECO:0007669"/>
    <property type="project" value="TreeGrafter"/>
</dbReference>
<evidence type="ECO:0000256" key="5">
    <source>
        <dbReference type="SAM" id="MobiDB-lite"/>
    </source>
</evidence>
<feature type="transmembrane region" description="Helical" evidence="6">
    <location>
        <begin position="175"/>
        <end position="196"/>
    </location>
</feature>
<evidence type="ECO:0000313" key="9">
    <source>
        <dbReference type="Proteomes" id="UP000253664"/>
    </source>
</evidence>
<gene>
    <name evidence="8" type="ORF">L249_1801</name>
</gene>
<dbReference type="GO" id="GO:0005886">
    <property type="term" value="C:plasma membrane"/>
    <property type="evidence" value="ECO:0007669"/>
    <property type="project" value="TreeGrafter"/>
</dbReference>
<dbReference type="AlphaFoldDB" id="A0A367LRS7"/>
<dbReference type="SUPFAM" id="SSF81321">
    <property type="entry name" value="Family A G protein-coupled receptor-like"/>
    <property type="match status" value="1"/>
</dbReference>
<protein>
    <recommendedName>
        <fullName evidence="7">Glucose receptor Git3-like N-terminal domain-containing protein</fullName>
    </recommendedName>
</protein>
<feature type="transmembrane region" description="Helical" evidence="6">
    <location>
        <begin position="48"/>
        <end position="70"/>
    </location>
</feature>
<evidence type="ECO:0000313" key="8">
    <source>
        <dbReference type="EMBL" id="RCI17097.1"/>
    </source>
</evidence>
<evidence type="ECO:0000256" key="2">
    <source>
        <dbReference type="ARBA" id="ARBA00022692"/>
    </source>
</evidence>
<dbReference type="Pfam" id="PF11710">
    <property type="entry name" value="Git3"/>
    <property type="match status" value="1"/>
</dbReference>
<proteinExistence type="predicted"/>
<feature type="transmembrane region" description="Helical" evidence="6">
    <location>
        <begin position="90"/>
        <end position="115"/>
    </location>
</feature>
<evidence type="ECO:0000256" key="6">
    <source>
        <dbReference type="SAM" id="Phobius"/>
    </source>
</evidence>
<dbReference type="PANTHER" id="PTHR23112">
    <property type="entry name" value="G PROTEIN-COUPLED RECEPTOR 157-RELATED"/>
    <property type="match status" value="1"/>
</dbReference>
<feature type="transmembrane region" description="Helical" evidence="6">
    <location>
        <begin position="12"/>
        <end position="36"/>
    </location>
</feature>
<dbReference type="Gene3D" id="1.20.1070.10">
    <property type="entry name" value="Rhodopsin 7-helix transmembrane proteins"/>
    <property type="match status" value="1"/>
</dbReference>
<evidence type="ECO:0000259" key="7">
    <source>
        <dbReference type="Pfam" id="PF11710"/>
    </source>
</evidence>
<keyword evidence="9" id="KW-1185">Reference proteome</keyword>
<feature type="region of interest" description="Disordered" evidence="5">
    <location>
        <begin position="289"/>
        <end position="321"/>
    </location>
</feature>
<organism evidence="8 9">
    <name type="scientific">Ophiocordyceps polyrhachis-furcata BCC 54312</name>
    <dbReference type="NCBI Taxonomy" id="1330021"/>
    <lineage>
        <taxon>Eukaryota</taxon>
        <taxon>Fungi</taxon>
        <taxon>Dikarya</taxon>
        <taxon>Ascomycota</taxon>
        <taxon>Pezizomycotina</taxon>
        <taxon>Sordariomycetes</taxon>
        <taxon>Hypocreomycetidae</taxon>
        <taxon>Hypocreales</taxon>
        <taxon>Ophiocordycipitaceae</taxon>
        <taxon>Ophiocordyceps</taxon>
    </lineage>
</organism>
<dbReference type="PANTHER" id="PTHR23112:SF37">
    <property type="entry name" value="G PROTEIN-COUPLED RECEPTOR GPR1"/>
    <property type="match status" value="1"/>
</dbReference>
<dbReference type="OrthoDB" id="100006at2759"/>
<evidence type="ECO:0000256" key="3">
    <source>
        <dbReference type="ARBA" id="ARBA00022989"/>
    </source>
</evidence>
<evidence type="ECO:0000256" key="1">
    <source>
        <dbReference type="ARBA" id="ARBA00004141"/>
    </source>
</evidence>
<dbReference type="InterPro" id="IPR023041">
    <property type="entry name" value="Glucose_rcpt_Git3-like_N"/>
</dbReference>
<accession>A0A367LRS7</accession>
<name>A0A367LRS7_9HYPO</name>
<comment type="caution">
    <text evidence="8">The sequence shown here is derived from an EMBL/GenBank/DDBJ whole genome shotgun (WGS) entry which is preliminary data.</text>
</comment>
<keyword evidence="4 6" id="KW-0472">Membrane</keyword>
<feature type="domain" description="Glucose receptor Git3-like N-terminal" evidence="7">
    <location>
        <begin position="16"/>
        <end position="201"/>
    </location>
</feature>
<feature type="region of interest" description="Disordered" evidence="5">
    <location>
        <begin position="210"/>
        <end position="234"/>
    </location>
</feature>
<dbReference type="GO" id="GO:0007189">
    <property type="term" value="P:adenylate cyclase-activating G protein-coupled receptor signaling pathway"/>
    <property type="evidence" value="ECO:0007669"/>
    <property type="project" value="TreeGrafter"/>
</dbReference>
<feature type="compositionally biased region" description="Polar residues" evidence="5">
    <location>
        <begin position="292"/>
        <end position="301"/>
    </location>
</feature>
<dbReference type="EMBL" id="LKCN02000001">
    <property type="protein sequence ID" value="RCI17097.1"/>
    <property type="molecule type" value="Genomic_DNA"/>
</dbReference>
<keyword evidence="2 6" id="KW-0812">Transmembrane</keyword>
<keyword evidence="3 6" id="KW-1133">Transmembrane helix</keyword>
<sequence length="406" mass="44521">MSSPTNSIDLIVAVPTFIGSLLSFIATLIALTFHFFSPPRRHFRHALVINLLVADFINSLNNTISGAITLSHGERPTDEKADAACIANAWIGQFSIQAVDFNILIISIIVLYTVLNSRIVSEPPTWATVAICIAAWIPGLITSLVGIALGVYGYVNSNWCWIRSEYLGLRYGLTHGWRIAIFVGTIAIYTFIYIHLKRVFGRFRVSGPSTGNTTSRDHTVIDNNNNNNNNNGLEHSESRHILVSSSFAVSHELDDLPPVPHSNNMDSNDLTKDPAAKTTVWAIAAADDVSSAGPSDTSKSSAYARPAASSGRGVSRPMSKLPAPPNLKKMLLMNGYPLAYIVLWLPGMINRLAESVGGSSPRWLRALQSSTQFIGFVNAFTYGFSEHLRRAHRSWSKKRKAKRSRA</sequence>
<comment type="subcellular location">
    <subcellularLocation>
        <location evidence="1">Membrane</location>
        <topology evidence="1">Multi-pass membrane protein</topology>
    </subcellularLocation>
</comment>
<feature type="transmembrane region" description="Helical" evidence="6">
    <location>
        <begin position="127"/>
        <end position="155"/>
    </location>
</feature>
<dbReference type="Proteomes" id="UP000253664">
    <property type="component" value="Unassembled WGS sequence"/>
</dbReference>
<reference evidence="8 9" key="1">
    <citation type="journal article" date="2015" name="BMC Genomics">
        <title>Insights from the genome of Ophiocordyceps polyrhachis-furcata to pathogenicity and host specificity in insect fungi.</title>
        <authorList>
            <person name="Wichadakul D."/>
            <person name="Kobmoo N."/>
            <person name="Ingsriswang S."/>
            <person name="Tangphatsornruang S."/>
            <person name="Chantasingh D."/>
            <person name="Luangsa-ard J.J."/>
            <person name="Eurwilaichitr L."/>
        </authorList>
    </citation>
    <scope>NUCLEOTIDE SEQUENCE [LARGE SCALE GENOMIC DNA]</scope>
    <source>
        <strain evidence="8 9">BCC 54312</strain>
    </source>
</reference>
<dbReference type="STRING" id="1330021.A0A367LRS7"/>